<evidence type="ECO:0000259" key="10">
    <source>
        <dbReference type="PROSITE" id="PS50145"/>
    </source>
</evidence>
<dbReference type="Pfam" id="PF13445">
    <property type="entry name" value="zf-RING_UBOX"/>
    <property type="match status" value="1"/>
</dbReference>
<dbReference type="GO" id="GO:0000027">
    <property type="term" value="P:ribosomal large subunit assembly"/>
    <property type="evidence" value="ECO:0007669"/>
    <property type="project" value="TreeGrafter"/>
</dbReference>
<keyword evidence="3" id="KW-0677">Repeat</keyword>
<dbReference type="PRINTS" id="PR00320">
    <property type="entry name" value="GPROTEINBRPT"/>
</dbReference>
<dbReference type="CDD" id="cd00200">
    <property type="entry name" value="WD40"/>
    <property type="match status" value="1"/>
</dbReference>
<dbReference type="PROSITE" id="PS50294">
    <property type="entry name" value="WD_REPEATS_REGION"/>
    <property type="match status" value="3"/>
</dbReference>
<dbReference type="InterPro" id="IPR019775">
    <property type="entry name" value="WD40_repeat_CS"/>
</dbReference>
<protein>
    <submittedName>
        <fullName evidence="11">E3 ubiquitin-protein ligase TRAF7</fullName>
    </submittedName>
</protein>
<dbReference type="Gene3D" id="2.130.10.10">
    <property type="entry name" value="YVTN repeat-like/Quinoprotein amine dehydrogenase"/>
    <property type="match status" value="2"/>
</dbReference>
<dbReference type="PROSITE" id="PS00678">
    <property type="entry name" value="WD_REPEATS_1"/>
    <property type="match status" value="3"/>
</dbReference>
<evidence type="ECO:0000313" key="12">
    <source>
        <dbReference type="Proteomes" id="UP001174909"/>
    </source>
</evidence>
<evidence type="ECO:0000256" key="4">
    <source>
        <dbReference type="ARBA" id="ARBA00022771"/>
    </source>
</evidence>
<name>A0AA35RAU0_GEOBA</name>
<evidence type="ECO:0000256" key="6">
    <source>
        <dbReference type="PROSITE-ProRule" id="PRU00207"/>
    </source>
</evidence>
<evidence type="ECO:0000259" key="9">
    <source>
        <dbReference type="PROSITE" id="PS50089"/>
    </source>
</evidence>
<keyword evidence="5 6" id="KW-0862">Zinc</keyword>
<accession>A0AA35RAU0</accession>
<dbReference type="SUPFAM" id="SSF49599">
    <property type="entry name" value="TRAF domain-like"/>
    <property type="match status" value="1"/>
</dbReference>
<feature type="domain" description="RING-type" evidence="9">
    <location>
        <begin position="55"/>
        <end position="90"/>
    </location>
</feature>
<dbReference type="SUPFAM" id="SSF57850">
    <property type="entry name" value="RING/U-box"/>
    <property type="match status" value="1"/>
</dbReference>
<reference evidence="11" key="1">
    <citation type="submission" date="2023-03" db="EMBL/GenBank/DDBJ databases">
        <authorList>
            <person name="Steffen K."/>
            <person name="Cardenas P."/>
        </authorList>
    </citation>
    <scope>NUCLEOTIDE SEQUENCE</scope>
</reference>
<evidence type="ECO:0000256" key="7">
    <source>
        <dbReference type="PROSITE-ProRule" id="PRU00221"/>
    </source>
</evidence>
<dbReference type="SUPFAM" id="SSF50978">
    <property type="entry name" value="WD40 repeat-like"/>
    <property type="match status" value="1"/>
</dbReference>
<dbReference type="EMBL" id="CASHTH010000757">
    <property type="protein sequence ID" value="CAI8007246.1"/>
    <property type="molecule type" value="Genomic_DNA"/>
</dbReference>
<evidence type="ECO:0000256" key="3">
    <source>
        <dbReference type="ARBA" id="ARBA00022737"/>
    </source>
</evidence>
<keyword evidence="1 7" id="KW-0853">WD repeat</keyword>
<dbReference type="GO" id="GO:0005730">
    <property type="term" value="C:nucleolus"/>
    <property type="evidence" value="ECO:0007669"/>
    <property type="project" value="TreeGrafter"/>
</dbReference>
<dbReference type="PROSITE" id="PS50089">
    <property type="entry name" value="ZF_RING_2"/>
    <property type="match status" value="1"/>
</dbReference>
<dbReference type="PANTHER" id="PTHR19848:SF6">
    <property type="entry name" value="E3 UBIQUITIN-PROTEIN LIGASE TRAF7"/>
    <property type="match status" value="1"/>
</dbReference>
<feature type="coiled-coil region" evidence="8">
    <location>
        <begin position="215"/>
        <end position="256"/>
    </location>
</feature>
<dbReference type="GO" id="GO:0007219">
    <property type="term" value="P:Notch signaling pathway"/>
    <property type="evidence" value="ECO:0007669"/>
    <property type="project" value="TreeGrafter"/>
</dbReference>
<evidence type="ECO:0000313" key="11">
    <source>
        <dbReference type="EMBL" id="CAI8007246.1"/>
    </source>
</evidence>
<evidence type="ECO:0000256" key="2">
    <source>
        <dbReference type="ARBA" id="ARBA00022723"/>
    </source>
</evidence>
<dbReference type="Pfam" id="PF00400">
    <property type="entry name" value="WD40"/>
    <property type="match status" value="6"/>
</dbReference>
<dbReference type="InterPro" id="IPR015943">
    <property type="entry name" value="WD40/YVTN_repeat-like_dom_sf"/>
</dbReference>
<keyword evidence="12" id="KW-1185">Reference proteome</keyword>
<dbReference type="InterPro" id="IPR020472">
    <property type="entry name" value="WD40_PAC1"/>
</dbReference>
<keyword evidence="8" id="KW-0175">Coiled coil</keyword>
<dbReference type="Gene3D" id="3.30.40.10">
    <property type="entry name" value="Zinc/RING finger domain, C3HC4 (zinc finger)"/>
    <property type="match status" value="2"/>
</dbReference>
<keyword evidence="2 6" id="KW-0479">Metal-binding</keyword>
<feature type="repeat" description="WD" evidence="7">
    <location>
        <begin position="558"/>
        <end position="588"/>
    </location>
</feature>
<dbReference type="Proteomes" id="UP001174909">
    <property type="component" value="Unassembled WGS sequence"/>
</dbReference>
<dbReference type="InterPro" id="IPR017907">
    <property type="entry name" value="Znf_RING_CS"/>
</dbReference>
<organism evidence="11 12">
    <name type="scientific">Geodia barretti</name>
    <name type="common">Barrett's horny sponge</name>
    <dbReference type="NCBI Taxonomy" id="519541"/>
    <lineage>
        <taxon>Eukaryota</taxon>
        <taxon>Metazoa</taxon>
        <taxon>Porifera</taxon>
        <taxon>Demospongiae</taxon>
        <taxon>Heteroscleromorpha</taxon>
        <taxon>Tetractinellida</taxon>
        <taxon>Astrophorina</taxon>
        <taxon>Geodiidae</taxon>
        <taxon>Geodia</taxon>
    </lineage>
</organism>
<feature type="repeat" description="WD" evidence="7">
    <location>
        <begin position="354"/>
        <end position="394"/>
    </location>
</feature>
<dbReference type="GO" id="GO:0008270">
    <property type="term" value="F:zinc ion binding"/>
    <property type="evidence" value="ECO:0007669"/>
    <property type="project" value="UniProtKB-KW"/>
</dbReference>
<dbReference type="InterPro" id="IPR027370">
    <property type="entry name" value="Znf-RING_euk"/>
</dbReference>
<feature type="repeat" description="WD" evidence="7">
    <location>
        <begin position="314"/>
        <end position="353"/>
    </location>
</feature>
<evidence type="ECO:0000256" key="8">
    <source>
        <dbReference type="SAM" id="Coils"/>
    </source>
</evidence>
<dbReference type="AlphaFoldDB" id="A0AA35RAU0"/>
<keyword evidence="4 6" id="KW-0863">Zinc-finger</keyword>
<dbReference type="InterPro" id="IPR036322">
    <property type="entry name" value="WD40_repeat_dom_sf"/>
</dbReference>
<sequence length="588" mass="65815">MICPLHLFSTQTPTNFDHRLSSAASSRSMVSPATEENFKEIIVLAEAAKNETLICPLCKGVFRDPYIATCGHSFCRPCLQGKSDLCPLDHNTLSMVVKNLAIADQVGELLIHCRYGTKPIEDDADEYEVDPDGCPMIIKLGCREDHEKECEYAPVRCPNSSKCPVVLKKNLGDHLLVCTHVRCPHHRYHCSFEGTREELRSHLEQCKFEGLKGFLSRTDEHITELQEEVKRKDEDIVFLRSMLASLSEKVDQLEKTAIGRIEEMEQRQTKVQREVVEARHGVNFILNEVQNVQMQLGVAGTMDTHHLFKCKGTFVGHAGPVWALCVAGDMLFSASSDNTIKVWDTTSFKCMNTLTGHDGIVLALCALGEKYLFSGSVDHNIKMWDIQNTEVVSTIGAHENPVCTITLSENRLFSGSLKSIKIWDIETKKLVQELPTQNHWVRALVVSGKNLYSGSYQAIKIWDLESLECTQVLQCHGGGSVYSLAVTEEHIICGTYENKICVWDVKSLKNVADLTGHVGIVYALQVMESPGSTRLFSACYDKTLRVWNMQHMTCAQTLVRHESSVTCLAISRGRLFSGSVDSSIKVWQ</sequence>
<dbReference type="InterPro" id="IPR001680">
    <property type="entry name" value="WD40_rpt"/>
</dbReference>
<dbReference type="InterPro" id="IPR001841">
    <property type="entry name" value="Znf_RING"/>
</dbReference>
<proteinExistence type="predicted"/>
<dbReference type="SMART" id="SM00320">
    <property type="entry name" value="WD40"/>
    <property type="match status" value="7"/>
</dbReference>
<feature type="repeat" description="WD" evidence="7">
    <location>
        <begin position="514"/>
        <end position="557"/>
    </location>
</feature>
<evidence type="ECO:0000256" key="1">
    <source>
        <dbReference type="ARBA" id="ARBA00022574"/>
    </source>
</evidence>
<comment type="caution">
    <text evidence="11">The sequence shown here is derived from an EMBL/GenBank/DDBJ whole genome shotgun (WGS) entry which is preliminary data.</text>
</comment>
<dbReference type="SMART" id="SM00184">
    <property type="entry name" value="RING"/>
    <property type="match status" value="1"/>
</dbReference>
<gene>
    <name evidence="11" type="ORF">GBAR_LOCUS5115</name>
</gene>
<feature type="domain" description="TRAF-type" evidence="10">
    <location>
        <begin position="146"/>
        <end position="209"/>
    </location>
</feature>
<evidence type="ECO:0000256" key="5">
    <source>
        <dbReference type="ARBA" id="ARBA00022833"/>
    </source>
</evidence>
<dbReference type="PROSITE" id="PS50145">
    <property type="entry name" value="ZF_TRAF"/>
    <property type="match status" value="1"/>
</dbReference>
<feature type="zinc finger region" description="TRAF-type" evidence="6">
    <location>
        <begin position="146"/>
        <end position="209"/>
    </location>
</feature>
<dbReference type="InterPro" id="IPR001293">
    <property type="entry name" value="Znf_TRAF"/>
</dbReference>
<dbReference type="PANTHER" id="PTHR19848">
    <property type="entry name" value="WD40 REPEAT PROTEIN"/>
    <property type="match status" value="1"/>
</dbReference>
<dbReference type="InterPro" id="IPR013083">
    <property type="entry name" value="Znf_RING/FYVE/PHD"/>
</dbReference>
<dbReference type="PROSITE" id="PS00518">
    <property type="entry name" value="ZF_RING_1"/>
    <property type="match status" value="1"/>
</dbReference>
<dbReference type="PROSITE" id="PS50082">
    <property type="entry name" value="WD_REPEATS_2"/>
    <property type="match status" value="4"/>
</dbReference>